<keyword evidence="2" id="KW-1185">Reference proteome</keyword>
<reference evidence="1" key="1">
    <citation type="submission" date="2023-06" db="EMBL/GenBank/DDBJ databases">
        <title>Genome-scale phylogeny and comparative genomics of the fungal order Sordariales.</title>
        <authorList>
            <consortium name="Lawrence Berkeley National Laboratory"/>
            <person name="Hensen N."/>
            <person name="Bonometti L."/>
            <person name="Westerberg I."/>
            <person name="Brannstrom I.O."/>
            <person name="Guillou S."/>
            <person name="Cros-Aarteil S."/>
            <person name="Calhoun S."/>
            <person name="Haridas S."/>
            <person name="Kuo A."/>
            <person name="Mondo S."/>
            <person name="Pangilinan J."/>
            <person name="Riley R."/>
            <person name="LaButti K."/>
            <person name="Andreopoulos B."/>
            <person name="Lipzen A."/>
            <person name="Chen C."/>
            <person name="Yanf M."/>
            <person name="Daum C."/>
            <person name="Ng V."/>
            <person name="Clum A."/>
            <person name="Steindorff A."/>
            <person name="Ohm R."/>
            <person name="Martin F."/>
            <person name="Silar P."/>
            <person name="Natvig D."/>
            <person name="Lalanne C."/>
            <person name="Gautier V."/>
            <person name="Ament-velasquez S.L."/>
            <person name="Kruys A."/>
            <person name="Hutchinson M.I."/>
            <person name="Powell A.J."/>
            <person name="Barry K."/>
            <person name="Miller A.N."/>
            <person name="Grigoriev I.V."/>
            <person name="Debuchy R."/>
            <person name="Gladieux P."/>
            <person name="Thoren M.H."/>
            <person name="Johannesson H."/>
        </authorList>
    </citation>
    <scope>NUCLEOTIDE SEQUENCE</scope>
    <source>
        <strain evidence="1">SMH3187-1</strain>
    </source>
</reference>
<evidence type="ECO:0000313" key="1">
    <source>
        <dbReference type="EMBL" id="KAK0740881.1"/>
    </source>
</evidence>
<dbReference type="EMBL" id="JAUKUD010000006">
    <property type="protein sequence ID" value="KAK0740881.1"/>
    <property type="molecule type" value="Genomic_DNA"/>
</dbReference>
<organism evidence="1 2">
    <name type="scientific">Schizothecium vesticola</name>
    <dbReference type="NCBI Taxonomy" id="314040"/>
    <lineage>
        <taxon>Eukaryota</taxon>
        <taxon>Fungi</taxon>
        <taxon>Dikarya</taxon>
        <taxon>Ascomycota</taxon>
        <taxon>Pezizomycotina</taxon>
        <taxon>Sordariomycetes</taxon>
        <taxon>Sordariomycetidae</taxon>
        <taxon>Sordariales</taxon>
        <taxon>Schizotheciaceae</taxon>
        <taxon>Schizothecium</taxon>
    </lineage>
</organism>
<sequence length="211" mass="23050">MLGVWLGAEVFGNNACFDVFVKDAWAFVSVQSAGSHDRGREAVRTFGTPPTTVPCPGRFFQEIRSQDSTGPMSNSSLAPSCHGNIPSLQTPVQIKHGIIPPPKKRHLSPQLHDNDMTSPSPRHTLVLQMVRSAALSAASFCHDPAKPCHDWSRHHPSAAIAWREGGASSSSSRPSISCLQRHRVTTVATSEPHWSPSRWVGDNGRWPYCVL</sequence>
<protein>
    <submittedName>
        <fullName evidence="1">Uncharacterized protein</fullName>
    </submittedName>
</protein>
<dbReference type="Proteomes" id="UP001172155">
    <property type="component" value="Unassembled WGS sequence"/>
</dbReference>
<proteinExistence type="predicted"/>
<name>A0AA40JZZ3_9PEZI</name>
<dbReference type="AlphaFoldDB" id="A0AA40JZZ3"/>
<comment type="caution">
    <text evidence="1">The sequence shown here is derived from an EMBL/GenBank/DDBJ whole genome shotgun (WGS) entry which is preliminary data.</text>
</comment>
<gene>
    <name evidence="1" type="ORF">B0T18DRAFT_219338</name>
</gene>
<evidence type="ECO:0000313" key="2">
    <source>
        <dbReference type="Proteomes" id="UP001172155"/>
    </source>
</evidence>
<accession>A0AA40JZZ3</accession>